<evidence type="ECO:0000256" key="5">
    <source>
        <dbReference type="SAM" id="MobiDB-lite"/>
    </source>
</evidence>
<gene>
    <name evidence="7" type="ORF">WN51_00893</name>
</gene>
<dbReference type="PANTHER" id="PTHR23055:SF167">
    <property type="entry name" value="EF-HAND DOMAIN-CONTAINING PROTEIN"/>
    <property type="match status" value="1"/>
</dbReference>
<dbReference type="PANTHER" id="PTHR23055">
    <property type="entry name" value="CALCIUM BINDING PROTEINS"/>
    <property type="match status" value="1"/>
</dbReference>
<dbReference type="CDD" id="cd00051">
    <property type="entry name" value="EFh"/>
    <property type="match status" value="2"/>
</dbReference>
<dbReference type="SUPFAM" id="SSF47473">
    <property type="entry name" value="EF-hand"/>
    <property type="match status" value="1"/>
</dbReference>
<dbReference type="GO" id="GO:0005509">
    <property type="term" value="F:calcium ion binding"/>
    <property type="evidence" value="ECO:0007669"/>
    <property type="project" value="InterPro"/>
</dbReference>
<comment type="similarity">
    <text evidence="1">Belongs to the recoverin family.</text>
</comment>
<dbReference type="InterPro" id="IPR002048">
    <property type="entry name" value="EF_hand_dom"/>
</dbReference>
<evidence type="ECO:0000259" key="6">
    <source>
        <dbReference type="PROSITE" id="PS50222"/>
    </source>
</evidence>
<reference evidence="7 8" key="1">
    <citation type="submission" date="2015-07" db="EMBL/GenBank/DDBJ databases">
        <title>The genome of Melipona quadrifasciata.</title>
        <authorList>
            <person name="Pan H."/>
            <person name="Kapheim K."/>
        </authorList>
    </citation>
    <scope>NUCLEOTIDE SEQUENCE [LARGE SCALE GENOMIC DNA]</scope>
    <source>
        <strain evidence="7">0111107301</strain>
        <tissue evidence="7">Whole body</tissue>
    </source>
</reference>
<dbReference type="AlphaFoldDB" id="A0A0M9AB71"/>
<dbReference type="InterPro" id="IPR028846">
    <property type="entry name" value="Recoverin"/>
</dbReference>
<dbReference type="EMBL" id="KQ435694">
    <property type="protein sequence ID" value="KOX80975.1"/>
    <property type="molecule type" value="Genomic_DNA"/>
</dbReference>
<dbReference type="PRINTS" id="PR00450">
    <property type="entry name" value="RECOVERIN"/>
</dbReference>
<protein>
    <submittedName>
        <fullName evidence="7">Kv channel-interacting protein 4</fullName>
    </submittedName>
</protein>
<evidence type="ECO:0000256" key="1">
    <source>
        <dbReference type="ARBA" id="ARBA00006049"/>
    </source>
</evidence>
<accession>A0A0M9AB71</accession>
<evidence type="ECO:0000256" key="2">
    <source>
        <dbReference type="ARBA" id="ARBA00022723"/>
    </source>
</evidence>
<feature type="region of interest" description="Disordered" evidence="5">
    <location>
        <begin position="225"/>
        <end position="256"/>
    </location>
</feature>
<keyword evidence="3" id="KW-0677">Repeat</keyword>
<dbReference type="Proteomes" id="UP000053105">
    <property type="component" value="Unassembled WGS sequence"/>
</dbReference>
<dbReference type="Pfam" id="PF13499">
    <property type="entry name" value="EF-hand_7"/>
    <property type="match status" value="1"/>
</dbReference>
<dbReference type="SMART" id="SM00054">
    <property type="entry name" value="EFh"/>
    <property type="match status" value="3"/>
</dbReference>
<feature type="domain" description="EF-hand" evidence="6">
    <location>
        <begin position="426"/>
        <end position="461"/>
    </location>
</feature>
<sequence length="472" mass="52718">MEQTPLPLLTFSVLHLYSFALTAKLYRKRKTKLAFAAKAHSTGYAEKFQARQNYLTEKRVKRVAVSFLPTHLLNTDDAEGFGGNCETFIWMSNGHGRLAHLKVDSSVCDEYSCRTYWGNFVGKNLASDPIDAFVKRRQQQMEWECRGPKGTVGEAMRFKRNSMYNVEGTGTAWGRGSRGRGRGRGGGVSLLGSGVAPANYSSALQGVAPELREVVNILGERNQVGTLTGVGPPPGALDSDGQGDEEEGTSTKRPPRPLYRRLINYVRQAWTGVKFALDSEYEEEQTPRYRPDSLASLCRATRFTEAELKRIYRGFKAECPTGVVREETFKCIYSQFFPQGANTSQYAHYVFNTLDQDHSGILSFEDFVTGLSILSRGSIDEKLRWTFSLYDINGDGCITREEMTDIVTAVYELMGKFADPNLDHEGVREKVDRIFQKMDGNKDGVVTLSEFLEACRADPDISTSMAALDTAF</sequence>
<dbReference type="InterPro" id="IPR011992">
    <property type="entry name" value="EF-hand-dom_pair"/>
</dbReference>
<keyword evidence="4" id="KW-0106">Calcium</keyword>
<dbReference type="STRING" id="166423.A0A0M9AB71"/>
<feature type="domain" description="EF-hand" evidence="6">
    <location>
        <begin position="378"/>
        <end position="413"/>
    </location>
</feature>
<feature type="domain" description="EF-hand" evidence="6">
    <location>
        <begin position="342"/>
        <end position="377"/>
    </location>
</feature>
<evidence type="ECO:0000313" key="8">
    <source>
        <dbReference type="Proteomes" id="UP000053105"/>
    </source>
</evidence>
<keyword evidence="8" id="KW-1185">Reference proteome</keyword>
<dbReference type="InterPro" id="IPR018247">
    <property type="entry name" value="EF_Hand_1_Ca_BS"/>
</dbReference>
<organism evidence="7 8">
    <name type="scientific">Melipona quadrifasciata</name>
    <dbReference type="NCBI Taxonomy" id="166423"/>
    <lineage>
        <taxon>Eukaryota</taxon>
        <taxon>Metazoa</taxon>
        <taxon>Ecdysozoa</taxon>
        <taxon>Arthropoda</taxon>
        <taxon>Hexapoda</taxon>
        <taxon>Insecta</taxon>
        <taxon>Pterygota</taxon>
        <taxon>Neoptera</taxon>
        <taxon>Endopterygota</taxon>
        <taxon>Hymenoptera</taxon>
        <taxon>Apocrita</taxon>
        <taxon>Aculeata</taxon>
        <taxon>Apoidea</taxon>
        <taxon>Anthophila</taxon>
        <taxon>Apidae</taxon>
        <taxon>Melipona</taxon>
    </lineage>
</organism>
<dbReference type="Pfam" id="PF13833">
    <property type="entry name" value="EF-hand_8"/>
    <property type="match status" value="1"/>
</dbReference>
<dbReference type="FunFam" id="1.10.238.10:FF:000009">
    <property type="entry name" value="Visinin-like protein 1"/>
    <property type="match status" value="1"/>
</dbReference>
<evidence type="ECO:0000313" key="7">
    <source>
        <dbReference type="EMBL" id="KOX80975.1"/>
    </source>
</evidence>
<dbReference type="PROSITE" id="PS50222">
    <property type="entry name" value="EF_HAND_2"/>
    <property type="match status" value="3"/>
</dbReference>
<keyword evidence="2" id="KW-0479">Metal-binding</keyword>
<proteinExistence type="inferred from homology"/>
<dbReference type="Gene3D" id="1.10.238.10">
    <property type="entry name" value="EF-hand"/>
    <property type="match status" value="1"/>
</dbReference>
<evidence type="ECO:0000256" key="4">
    <source>
        <dbReference type="ARBA" id="ARBA00022837"/>
    </source>
</evidence>
<evidence type="ECO:0000256" key="3">
    <source>
        <dbReference type="ARBA" id="ARBA00022737"/>
    </source>
</evidence>
<dbReference type="PROSITE" id="PS00018">
    <property type="entry name" value="EF_HAND_1"/>
    <property type="match status" value="3"/>
</dbReference>
<dbReference type="OrthoDB" id="191686at2759"/>
<name>A0A0M9AB71_9HYME</name>